<feature type="domain" description="Alanine racemase C-terminal" evidence="7">
    <location>
        <begin position="271"/>
        <end position="399"/>
    </location>
</feature>
<dbReference type="GO" id="GO:0008784">
    <property type="term" value="F:alanine racemase activity"/>
    <property type="evidence" value="ECO:0007669"/>
    <property type="project" value="UniProtKB-UniRule"/>
</dbReference>
<dbReference type="SUPFAM" id="SSF50621">
    <property type="entry name" value="Alanine racemase C-terminal domain-like"/>
    <property type="match status" value="1"/>
</dbReference>
<feature type="active site" description="Proton acceptor; specific for L-alanine" evidence="4">
    <location>
        <position position="292"/>
    </location>
</feature>
<dbReference type="InterPro" id="IPR009006">
    <property type="entry name" value="Ala_racemase/Decarboxylase_C"/>
</dbReference>
<evidence type="ECO:0000256" key="3">
    <source>
        <dbReference type="ARBA" id="ARBA00023235"/>
    </source>
</evidence>
<evidence type="ECO:0000259" key="7">
    <source>
        <dbReference type="SMART" id="SM01005"/>
    </source>
</evidence>
<dbReference type="InterPro" id="IPR011079">
    <property type="entry name" value="Ala_racemase_C"/>
</dbReference>
<evidence type="ECO:0000256" key="6">
    <source>
        <dbReference type="PIRSR" id="PIRSR600821-52"/>
    </source>
</evidence>
<dbReference type="UniPathway" id="UPA00042">
    <property type="reaction ID" value="UER00497"/>
</dbReference>
<protein>
    <recommendedName>
        <fullName evidence="4">Alanine racemase</fullName>
        <ecNumber evidence="4">5.1.1.1</ecNumber>
    </recommendedName>
</protein>
<feature type="binding site" evidence="4 6">
    <location>
        <position position="158"/>
    </location>
    <ligand>
        <name>substrate</name>
    </ligand>
</feature>
<dbReference type="PANTHER" id="PTHR30511:SF0">
    <property type="entry name" value="ALANINE RACEMASE, CATABOLIC-RELATED"/>
    <property type="match status" value="1"/>
</dbReference>
<gene>
    <name evidence="8" type="ORF">CWN80_03995</name>
</gene>
<dbReference type="InterPro" id="IPR020622">
    <property type="entry name" value="Ala_racemase_pyridoxalP-BS"/>
</dbReference>
<dbReference type="Pfam" id="PF00842">
    <property type="entry name" value="Ala_racemase_C"/>
    <property type="match status" value="1"/>
</dbReference>
<dbReference type="GO" id="GO:0005829">
    <property type="term" value="C:cytosol"/>
    <property type="evidence" value="ECO:0007669"/>
    <property type="project" value="TreeGrafter"/>
</dbReference>
<dbReference type="CDD" id="cd00430">
    <property type="entry name" value="PLPDE_III_AR"/>
    <property type="match status" value="1"/>
</dbReference>
<dbReference type="EMBL" id="PIPF01000003">
    <property type="protein sequence ID" value="RWU84744.1"/>
    <property type="molecule type" value="Genomic_DNA"/>
</dbReference>
<comment type="function">
    <text evidence="4">Catalyzes the interconversion of L-alanine and D-alanine. May also act on other amino acids.</text>
</comment>
<dbReference type="SUPFAM" id="SSF51419">
    <property type="entry name" value="PLP-binding barrel"/>
    <property type="match status" value="1"/>
</dbReference>
<sequence>MDTSTPHTALPSVATPSVLPSDASTVGLSAWADIDLGAIRDNVARLDELAGDAAVMAVVKGDAYGHGLVPVAEAALAGGATHLAIAQLGEALAARAAGVTAPILTWLFPPGADLAAAVRADLTLSAGAPWALAEIAAAARATDRTARVHLKVDTGLGRGGAWRDDLAGMLVESARLEAEGVLDVEGIFSHFAYADAPDHPTVRAQQETFVAILADAERAGLRPRIRHLANSAATLTNPSSHFDMVRPGVALYGLSPVPHIGGPTHFGLREAMRVVARLINVKDCPADQGVSYAHLYTTTGDTRLGLVPLGYADGIPRHASGVGPMQVGGQRYTVAGRVCMDQVVLDLGPESTAQAGDEVVLIGREADGEPTAQDWAAAIDTINYEIVTRLGPRVPRRYLEGA</sequence>
<name>A0A444B8I9_9MICO</name>
<reference evidence="8 9" key="1">
    <citation type="journal article" date="2009" name="Int. J. Syst. Evol. Microbiol.">
        <title>Janibacter hoylei sp. nov., Bacillus isronensis sp. nov. and Bacillus aryabhattai sp. nov., isolated from cryotubes used for collecting air from the upper atmosphere.</title>
        <authorList>
            <person name="Shivaji S."/>
            <person name="Chaturvedi P."/>
            <person name="Begum Z."/>
            <person name="Pindi P.K."/>
            <person name="Manorama R."/>
            <person name="Padmanaban D.A."/>
            <person name="Shouche Y.S."/>
            <person name="Pawar S."/>
            <person name="Vaishampayan P."/>
            <person name="Dutt C.B."/>
            <person name="Datta G.N."/>
            <person name="Manchanda R.K."/>
            <person name="Rao U.R."/>
            <person name="Bhargava P.M."/>
            <person name="Narlikar J.V."/>
        </authorList>
    </citation>
    <scope>NUCLEOTIDE SEQUENCE [LARGE SCALE GENOMIC DNA]</scope>
    <source>
        <strain evidence="8 9">PVAS-1</strain>
    </source>
</reference>
<dbReference type="AlphaFoldDB" id="A0A444B8I9"/>
<comment type="pathway">
    <text evidence="4">Amino-acid biosynthesis; D-alanine biosynthesis; D-alanine from L-alanine: step 1/1.</text>
</comment>
<dbReference type="SMART" id="SM01005">
    <property type="entry name" value="Ala_racemase_C"/>
    <property type="match status" value="1"/>
</dbReference>
<comment type="catalytic activity">
    <reaction evidence="4">
        <text>L-alanine = D-alanine</text>
        <dbReference type="Rhea" id="RHEA:20249"/>
        <dbReference type="ChEBI" id="CHEBI:57416"/>
        <dbReference type="ChEBI" id="CHEBI:57972"/>
        <dbReference type="EC" id="5.1.1.1"/>
    </reaction>
</comment>
<evidence type="ECO:0000256" key="5">
    <source>
        <dbReference type="PIRSR" id="PIRSR600821-50"/>
    </source>
</evidence>
<comment type="caution">
    <text evidence="8">The sequence shown here is derived from an EMBL/GenBank/DDBJ whole genome shotgun (WGS) entry which is preliminary data.</text>
</comment>
<evidence type="ECO:0000313" key="8">
    <source>
        <dbReference type="EMBL" id="RWU84744.1"/>
    </source>
</evidence>
<dbReference type="InterPro" id="IPR029066">
    <property type="entry name" value="PLP-binding_barrel"/>
</dbReference>
<feature type="modified residue" description="N6-(pyridoxal phosphate)lysine" evidence="4 5">
    <location>
        <position position="60"/>
    </location>
</feature>
<dbReference type="PANTHER" id="PTHR30511">
    <property type="entry name" value="ALANINE RACEMASE"/>
    <property type="match status" value="1"/>
</dbReference>
<keyword evidence="3 4" id="KW-0413">Isomerase</keyword>
<proteinExistence type="inferred from homology"/>
<dbReference type="PRINTS" id="PR00992">
    <property type="entry name" value="ALARACEMASE"/>
</dbReference>
<dbReference type="Gene3D" id="3.20.20.10">
    <property type="entry name" value="Alanine racemase"/>
    <property type="match status" value="1"/>
</dbReference>
<dbReference type="InterPro" id="IPR000821">
    <property type="entry name" value="Ala_racemase"/>
</dbReference>
<dbReference type="RefSeq" id="WP_128276959.1">
    <property type="nucleotide sequence ID" value="NZ_PIPF01000003.1"/>
</dbReference>
<organism evidence="8 9">
    <name type="scientific">Janibacter hoylei PVAS-1</name>
    <dbReference type="NCBI Taxonomy" id="1210046"/>
    <lineage>
        <taxon>Bacteria</taxon>
        <taxon>Bacillati</taxon>
        <taxon>Actinomycetota</taxon>
        <taxon>Actinomycetes</taxon>
        <taxon>Micrococcales</taxon>
        <taxon>Intrasporangiaceae</taxon>
        <taxon>Janibacter</taxon>
    </lineage>
</organism>
<dbReference type="GO" id="GO:0030170">
    <property type="term" value="F:pyridoxal phosphate binding"/>
    <property type="evidence" value="ECO:0007669"/>
    <property type="project" value="UniProtKB-UniRule"/>
</dbReference>
<evidence type="ECO:0000256" key="1">
    <source>
        <dbReference type="ARBA" id="ARBA00001933"/>
    </source>
</evidence>
<dbReference type="Pfam" id="PF01168">
    <property type="entry name" value="Ala_racemase_N"/>
    <property type="match status" value="1"/>
</dbReference>
<dbReference type="EC" id="5.1.1.1" evidence="4"/>
<evidence type="ECO:0000256" key="4">
    <source>
        <dbReference type="HAMAP-Rule" id="MF_01201"/>
    </source>
</evidence>
<dbReference type="Proteomes" id="UP000288711">
    <property type="component" value="Unassembled WGS sequence"/>
</dbReference>
<evidence type="ECO:0000313" key="9">
    <source>
        <dbReference type="Proteomes" id="UP000288711"/>
    </source>
</evidence>
<keyword evidence="9" id="KW-1185">Reference proteome</keyword>
<evidence type="ECO:0000256" key="2">
    <source>
        <dbReference type="ARBA" id="ARBA00022898"/>
    </source>
</evidence>
<dbReference type="InterPro" id="IPR001608">
    <property type="entry name" value="Ala_racemase_N"/>
</dbReference>
<feature type="binding site" evidence="4 6">
    <location>
        <position position="340"/>
    </location>
    <ligand>
        <name>substrate</name>
    </ligand>
</feature>
<feature type="active site" description="Proton acceptor; specific for D-alanine" evidence="4">
    <location>
        <position position="60"/>
    </location>
</feature>
<comment type="similarity">
    <text evidence="4">Belongs to the alanine racemase family.</text>
</comment>
<dbReference type="Gene3D" id="2.40.37.10">
    <property type="entry name" value="Lyase, Ornithine Decarboxylase, Chain A, domain 1"/>
    <property type="match status" value="1"/>
</dbReference>
<dbReference type="NCBIfam" id="TIGR00492">
    <property type="entry name" value="alr"/>
    <property type="match status" value="1"/>
</dbReference>
<dbReference type="GO" id="GO:0030632">
    <property type="term" value="P:D-alanine biosynthetic process"/>
    <property type="evidence" value="ECO:0007669"/>
    <property type="project" value="UniProtKB-UniRule"/>
</dbReference>
<dbReference type="FunFam" id="3.20.20.10:FF:000002">
    <property type="entry name" value="Alanine racemase"/>
    <property type="match status" value="1"/>
</dbReference>
<dbReference type="HAMAP" id="MF_01201">
    <property type="entry name" value="Ala_racemase"/>
    <property type="match status" value="1"/>
</dbReference>
<dbReference type="PROSITE" id="PS00395">
    <property type="entry name" value="ALANINE_RACEMASE"/>
    <property type="match status" value="1"/>
</dbReference>
<dbReference type="GO" id="GO:0009252">
    <property type="term" value="P:peptidoglycan biosynthetic process"/>
    <property type="evidence" value="ECO:0007669"/>
    <property type="project" value="TreeGrafter"/>
</dbReference>
<comment type="cofactor">
    <cofactor evidence="1 4 5">
        <name>pyridoxal 5'-phosphate</name>
        <dbReference type="ChEBI" id="CHEBI:597326"/>
    </cofactor>
</comment>
<keyword evidence="2 4" id="KW-0663">Pyridoxal phosphate</keyword>
<accession>A0A444B8I9</accession>